<dbReference type="SMART" id="SM00822">
    <property type="entry name" value="PKS_KR"/>
    <property type="match status" value="1"/>
</dbReference>
<feature type="region of interest" description="Disordered" evidence="5">
    <location>
        <begin position="268"/>
        <end position="293"/>
    </location>
</feature>
<dbReference type="InterPro" id="IPR002347">
    <property type="entry name" value="SDR_fam"/>
</dbReference>
<proteinExistence type="inferred from homology"/>
<dbReference type="Pfam" id="PF00106">
    <property type="entry name" value="adh_short"/>
    <property type="match status" value="2"/>
</dbReference>
<dbReference type="PANTHER" id="PTHR43963:SF6">
    <property type="entry name" value="CHAIN DEHYDROGENASE FAMILY PROTEIN, PUTATIVE (AFU_ORTHOLOGUE AFUA_3G15350)-RELATED"/>
    <property type="match status" value="1"/>
</dbReference>
<dbReference type="InterPro" id="IPR036291">
    <property type="entry name" value="NAD(P)-bd_dom_sf"/>
</dbReference>
<dbReference type="EMBL" id="VRMN01000013">
    <property type="protein sequence ID" value="KAA8491535.1"/>
    <property type="molecule type" value="Genomic_DNA"/>
</dbReference>
<evidence type="ECO:0000313" key="8">
    <source>
        <dbReference type="Proteomes" id="UP000324585"/>
    </source>
</evidence>
<dbReference type="PRINTS" id="PR00081">
    <property type="entry name" value="GDHRDH"/>
</dbReference>
<dbReference type="GO" id="GO:0016491">
    <property type="term" value="F:oxidoreductase activity"/>
    <property type="evidence" value="ECO:0007669"/>
    <property type="project" value="UniProtKB-KW"/>
</dbReference>
<accession>A0A5J4YKC0</accession>
<keyword evidence="3" id="KW-0560">Oxidoreductase</keyword>
<evidence type="ECO:0000259" key="6">
    <source>
        <dbReference type="SMART" id="SM00822"/>
    </source>
</evidence>
<name>A0A5J4YKC0_PORPP</name>
<dbReference type="AlphaFoldDB" id="A0A5J4YKC0"/>
<dbReference type="Proteomes" id="UP000324585">
    <property type="component" value="Unassembled WGS sequence"/>
</dbReference>
<evidence type="ECO:0000313" key="7">
    <source>
        <dbReference type="EMBL" id="KAA8491535.1"/>
    </source>
</evidence>
<feature type="domain" description="Ketoreductase" evidence="6">
    <location>
        <begin position="4"/>
        <end position="161"/>
    </location>
</feature>
<keyword evidence="8" id="KW-1185">Reference proteome</keyword>
<dbReference type="Gene3D" id="3.40.50.720">
    <property type="entry name" value="NAD(P)-binding Rossmann-like Domain"/>
    <property type="match status" value="1"/>
</dbReference>
<evidence type="ECO:0000256" key="1">
    <source>
        <dbReference type="ARBA" id="ARBA00006484"/>
    </source>
</evidence>
<gene>
    <name evidence="7" type="ORF">FVE85_2550</name>
</gene>
<dbReference type="OrthoDB" id="1933717at2759"/>
<evidence type="ECO:0000256" key="3">
    <source>
        <dbReference type="ARBA" id="ARBA00023002"/>
    </source>
</evidence>
<comment type="caution">
    <text evidence="7">The sequence shown here is derived from an EMBL/GenBank/DDBJ whole genome shotgun (WGS) entry which is preliminary data.</text>
</comment>
<evidence type="ECO:0000256" key="2">
    <source>
        <dbReference type="ARBA" id="ARBA00022857"/>
    </source>
</evidence>
<sequence>MAVRRVLVTGGNRGIGLAIVQELLKRYEDTYVLLGSRSLSAAEQAIAAMPAEHRARCTPLQLDVASEASIRDAAALVKEKFAPLHGLVNNAGVMPSDFDLKSGLDINVRGTVLMCKYFEPMLLERIVNMSSGSAPNFVQKCAPEKQAMLVRPESWAQVESAIQEMENIYALDHSKVPAAFEKAGFGSFAGISVYGFSKACVSAFTYTYAKEVPRLITNACSPGFIETDMTQHFVSPGQSAKEAGLKTPAEGAEVPIMLLMEPIKTTGKYYGSDGKRSPWDKYRSPGAPEYTGE</sequence>
<dbReference type="PANTHER" id="PTHR43963">
    <property type="entry name" value="CARBONYL REDUCTASE 1-RELATED"/>
    <property type="match status" value="1"/>
</dbReference>
<evidence type="ECO:0000256" key="4">
    <source>
        <dbReference type="RuleBase" id="RU000363"/>
    </source>
</evidence>
<dbReference type="SUPFAM" id="SSF51735">
    <property type="entry name" value="NAD(P)-binding Rossmann-fold domains"/>
    <property type="match status" value="1"/>
</dbReference>
<keyword evidence="2" id="KW-0521">NADP</keyword>
<dbReference type="PRINTS" id="PR00080">
    <property type="entry name" value="SDRFAMILY"/>
</dbReference>
<dbReference type="OMA" id="WMRKQGR"/>
<protein>
    <submittedName>
        <fullName evidence="7">Carbonyl reductase NADPH 1</fullName>
    </submittedName>
</protein>
<feature type="compositionally biased region" description="Basic and acidic residues" evidence="5">
    <location>
        <begin position="273"/>
        <end position="283"/>
    </location>
</feature>
<evidence type="ECO:0000256" key="5">
    <source>
        <dbReference type="SAM" id="MobiDB-lite"/>
    </source>
</evidence>
<comment type="similarity">
    <text evidence="1 4">Belongs to the short-chain dehydrogenases/reductases (SDR) family.</text>
</comment>
<dbReference type="InterPro" id="IPR057326">
    <property type="entry name" value="KR_dom"/>
</dbReference>
<reference evidence="8" key="1">
    <citation type="journal article" date="2019" name="Nat. Commun.">
        <title>Expansion of phycobilisome linker gene families in mesophilic red algae.</title>
        <authorList>
            <person name="Lee J."/>
            <person name="Kim D."/>
            <person name="Bhattacharya D."/>
            <person name="Yoon H.S."/>
        </authorList>
    </citation>
    <scope>NUCLEOTIDE SEQUENCE [LARGE SCALE GENOMIC DNA]</scope>
    <source>
        <strain evidence="8">CCMP 1328</strain>
    </source>
</reference>
<organism evidence="7 8">
    <name type="scientific">Porphyridium purpureum</name>
    <name type="common">Red alga</name>
    <name type="synonym">Porphyridium cruentum</name>
    <dbReference type="NCBI Taxonomy" id="35688"/>
    <lineage>
        <taxon>Eukaryota</taxon>
        <taxon>Rhodophyta</taxon>
        <taxon>Bangiophyceae</taxon>
        <taxon>Porphyridiales</taxon>
        <taxon>Porphyridiaceae</taxon>
        <taxon>Porphyridium</taxon>
    </lineage>
</organism>